<protein>
    <submittedName>
        <fullName evidence="1">Uncharacterized protein</fullName>
    </submittedName>
</protein>
<sequence length="60" mass="6896">MKSFEETFDKVAFDCAVRGDISWHSYYQAMADKKRLCDEIFNQLVDNVSLSSSPIFGPTR</sequence>
<dbReference type="EMBL" id="LAZR01064478">
    <property type="protein sequence ID" value="KKK57440.1"/>
    <property type="molecule type" value="Genomic_DNA"/>
</dbReference>
<dbReference type="AlphaFoldDB" id="A0A0F8X912"/>
<organism evidence="1">
    <name type="scientific">marine sediment metagenome</name>
    <dbReference type="NCBI Taxonomy" id="412755"/>
    <lineage>
        <taxon>unclassified sequences</taxon>
        <taxon>metagenomes</taxon>
        <taxon>ecological metagenomes</taxon>
    </lineage>
</organism>
<name>A0A0F8X912_9ZZZZ</name>
<proteinExistence type="predicted"/>
<accession>A0A0F8X912</accession>
<comment type="caution">
    <text evidence="1">The sequence shown here is derived from an EMBL/GenBank/DDBJ whole genome shotgun (WGS) entry which is preliminary data.</text>
</comment>
<gene>
    <name evidence="1" type="ORF">LCGC14_3054440</name>
</gene>
<reference evidence="1" key="1">
    <citation type="journal article" date="2015" name="Nature">
        <title>Complex archaea that bridge the gap between prokaryotes and eukaryotes.</title>
        <authorList>
            <person name="Spang A."/>
            <person name="Saw J.H."/>
            <person name="Jorgensen S.L."/>
            <person name="Zaremba-Niedzwiedzka K."/>
            <person name="Martijn J."/>
            <person name="Lind A.E."/>
            <person name="van Eijk R."/>
            <person name="Schleper C."/>
            <person name="Guy L."/>
            <person name="Ettema T.J."/>
        </authorList>
    </citation>
    <scope>NUCLEOTIDE SEQUENCE</scope>
</reference>
<evidence type="ECO:0000313" key="1">
    <source>
        <dbReference type="EMBL" id="KKK57440.1"/>
    </source>
</evidence>